<feature type="domain" description="GAF" evidence="7">
    <location>
        <begin position="299"/>
        <end position="366"/>
    </location>
</feature>
<dbReference type="GO" id="GO:0000155">
    <property type="term" value="F:phosphorelay sensor kinase activity"/>
    <property type="evidence" value="ECO:0007669"/>
    <property type="project" value="InterPro"/>
</dbReference>
<feature type="transmembrane region" description="Helical" evidence="6">
    <location>
        <begin position="12"/>
        <end position="37"/>
    </location>
</feature>
<feature type="domain" description="Signal transduction histidine kinase subgroup 3 dimerisation and phosphoacceptor" evidence="9">
    <location>
        <begin position="386"/>
        <end position="450"/>
    </location>
</feature>
<evidence type="ECO:0000256" key="3">
    <source>
        <dbReference type="ARBA" id="ARBA00022679"/>
    </source>
</evidence>
<reference evidence="10 11" key="1">
    <citation type="submission" date="2019-08" db="EMBL/GenBank/DDBJ databases">
        <title>Bacillus genomes from the desert of Cuatro Cienegas, Coahuila.</title>
        <authorList>
            <person name="Olmedo-Alvarez G."/>
        </authorList>
    </citation>
    <scope>NUCLEOTIDE SEQUENCE [LARGE SCALE GENOMIC DNA]</scope>
    <source>
        <strain evidence="10 11">CH28_1T</strain>
    </source>
</reference>
<comment type="caution">
    <text evidence="10">The sequence shown here is derived from an EMBL/GenBank/DDBJ whole genome shotgun (WGS) entry which is preliminary data.</text>
</comment>
<dbReference type="InterPro" id="IPR036890">
    <property type="entry name" value="HATPase_C_sf"/>
</dbReference>
<dbReference type="PANTHER" id="PTHR24421">
    <property type="entry name" value="NITRATE/NITRITE SENSOR PROTEIN NARX-RELATED"/>
    <property type="match status" value="1"/>
</dbReference>
<evidence type="ECO:0000259" key="7">
    <source>
        <dbReference type="Pfam" id="PF01590"/>
    </source>
</evidence>
<evidence type="ECO:0000313" key="10">
    <source>
        <dbReference type="EMBL" id="TYS71092.1"/>
    </source>
</evidence>
<dbReference type="EMBL" id="VTEV01000001">
    <property type="protein sequence ID" value="TYS71092.1"/>
    <property type="molecule type" value="Genomic_DNA"/>
</dbReference>
<dbReference type="InterPro" id="IPR003594">
    <property type="entry name" value="HATPase_dom"/>
</dbReference>
<gene>
    <name evidence="10" type="ORF">FZC76_03200</name>
</gene>
<dbReference type="InterPro" id="IPR011712">
    <property type="entry name" value="Sig_transdc_His_kin_sub3_dim/P"/>
</dbReference>
<keyword evidence="4 10" id="KW-0418">Kinase</keyword>
<keyword evidence="6" id="KW-0812">Transmembrane</keyword>
<evidence type="ECO:0000256" key="4">
    <source>
        <dbReference type="ARBA" id="ARBA00022777"/>
    </source>
</evidence>
<keyword evidence="6" id="KW-0472">Membrane</keyword>
<evidence type="ECO:0000313" key="11">
    <source>
        <dbReference type="Proteomes" id="UP000322524"/>
    </source>
</evidence>
<name>A0A5D4T999_9BACI</name>
<feature type="transmembrane region" description="Helical" evidence="6">
    <location>
        <begin position="57"/>
        <end position="83"/>
    </location>
</feature>
<feature type="transmembrane region" description="Helical" evidence="6">
    <location>
        <begin position="128"/>
        <end position="150"/>
    </location>
</feature>
<dbReference type="STRING" id="79883.GCA_001636495_03363"/>
<dbReference type="InterPro" id="IPR050482">
    <property type="entry name" value="Sensor_HK_TwoCompSys"/>
</dbReference>
<keyword evidence="3" id="KW-0808">Transferase</keyword>
<evidence type="ECO:0000256" key="1">
    <source>
        <dbReference type="ARBA" id="ARBA00000085"/>
    </source>
</evidence>
<dbReference type="InterPro" id="IPR003018">
    <property type="entry name" value="GAF"/>
</dbReference>
<evidence type="ECO:0000259" key="9">
    <source>
        <dbReference type="Pfam" id="PF07730"/>
    </source>
</evidence>
<dbReference type="EC" id="2.7.13.3" evidence="2"/>
<feature type="transmembrane region" description="Helical" evidence="6">
    <location>
        <begin position="199"/>
        <end position="217"/>
    </location>
</feature>
<comment type="catalytic activity">
    <reaction evidence="1">
        <text>ATP + protein L-histidine = ADP + protein N-phospho-L-histidine.</text>
        <dbReference type="EC" id="2.7.13.3"/>
    </reaction>
</comment>
<organism evidence="10 11">
    <name type="scientific">Sutcliffiella horikoshii</name>
    <dbReference type="NCBI Taxonomy" id="79883"/>
    <lineage>
        <taxon>Bacteria</taxon>
        <taxon>Bacillati</taxon>
        <taxon>Bacillota</taxon>
        <taxon>Bacilli</taxon>
        <taxon>Bacillales</taxon>
        <taxon>Bacillaceae</taxon>
        <taxon>Sutcliffiella</taxon>
    </lineage>
</organism>
<evidence type="ECO:0000256" key="6">
    <source>
        <dbReference type="SAM" id="Phobius"/>
    </source>
</evidence>
<evidence type="ECO:0000256" key="5">
    <source>
        <dbReference type="ARBA" id="ARBA00023012"/>
    </source>
</evidence>
<evidence type="ECO:0000259" key="8">
    <source>
        <dbReference type="Pfam" id="PF02518"/>
    </source>
</evidence>
<dbReference type="GO" id="GO:0046983">
    <property type="term" value="F:protein dimerization activity"/>
    <property type="evidence" value="ECO:0007669"/>
    <property type="project" value="InterPro"/>
</dbReference>
<accession>A0A5D4T999</accession>
<dbReference type="Gene3D" id="3.30.450.40">
    <property type="match status" value="1"/>
</dbReference>
<dbReference type="Proteomes" id="UP000322524">
    <property type="component" value="Unassembled WGS sequence"/>
</dbReference>
<dbReference type="OrthoDB" id="9781904at2"/>
<keyword evidence="6" id="KW-1133">Transmembrane helix</keyword>
<dbReference type="InterPro" id="IPR029016">
    <property type="entry name" value="GAF-like_dom_sf"/>
</dbReference>
<dbReference type="Gene3D" id="1.20.5.1930">
    <property type="match status" value="1"/>
</dbReference>
<sequence>MGFISLIGLALFGYHLVVHQSVTVSLTFVLLIVFLFICEYYPMPMPRGQTTLTFPIIYMIYVVFGIDIVILTYGLTVLAINFIHRRPLRILLFNPAQLIISFYLAHIIHRSILENIVVSQYSPLTIEILGFFLIISFFYLINNFIVDIVLWLRPEKYPLRFWIGKNQGEIISYVIAFVYGCLIHYLGSQNRGEVDSFSFFFFFSPLVGLSLLSSIIARLKVEKNRIKALFDFSSELNKSLTSQTWEGLIKKLIGDIMIHEDCVLFLRTQEGKWELTMLNGKLTSQVMENEVFFRMESLESLMVYDRKDSDMGPLTSYIRPQLRSVLYAPLLVENEVIGCFVVTKARTKSFTIEDTRAVATIANQLAGFFKKKQLLKEQEQRVILEERNRIAHDIHDGIAQSLAGAVMKLDTSIRKINTDPIEAKQLISDSNKQLRDSLKDVRDSIYALKPYPTEKLGFHTAIERKIQELKKDQTLTLKIELEIRGERGPISPMTEKVMFDVFQESVQNCIKHAKATNLHILVSYKKDHILLKMTDNGIGFSLYHAMIKAMNQPHYGIIQMNEAAEKIGAALQIESKPNEGTEIILIVPKLGLEGTNKND</sequence>
<dbReference type="Pfam" id="PF02518">
    <property type="entry name" value="HATPase_c"/>
    <property type="match status" value="1"/>
</dbReference>
<proteinExistence type="predicted"/>
<dbReference type="CDD" id="cd16917">
    <property type="entry name" value="HATPase_UhpB-NarQ-NarX-like"/>
    <property type="match status" value="1"/>
</dbReference>
<dbReference type="Gene3D" id="3.30.565.10">
    <property type="entry name" value="Histidine kinase-like ATPase, C-terminal domain"/>
    <property type="match status" value="1"/>
</dbReference>
<dbReference type="Pfam" id="PF01590">
    <property type="entry name" value="GAF"/>
    <property type="match status" value="1"/>
</dbReference>
<dbReference type="SUPFAM" id="SSF55874">
    <property type="entry name" value="ATPase domain of HSP90 chaperone/DNA topoisomerase II/histidine kinase"/>
    <property type="match status" value="1"/>
</dbReference>
<keyword evidence="5" id="KW-0902">Two-component regulatory system</keyword>
<dbReference type="AlphaFoldDB" id="A0A5D4T999"/>
<dbReference type="SUPFAM" id="SSF55781">
    <property type="entry name" value="GAF domain-like"/>
    <property type="match status" value="1"/>
</dbReference>
<dbReference type="Pfam" id="PF07730">
    <property type="entry name" value="HisKA_3"/>
    <property type="match status" value="1"/>
</dbReference>
<feature type="transmembrane region" description="Helical" evidence="6">
    <location>
        <begin position="170"/>
        <end position="187"/>
    </location>
</feature>
<feature type="transmembrane region" description="Helical" evidence="6">
    <location>
        <begin position="90"/>
        <end position="108"/>
    </location>
</feature>
<dbReference type="GO" id="GO:0016020">
    <property type="term" value="C:membrane"/>
    <property type="evidence" value="ECO:0007669"/>
    <property type="project" value="InterPro"/>
</dbReference>
<evidence type="ECO:0000256" key="2">
    <source>
        <dbReference type="ARBA" id="ARBA00012438"/>
    </source>
</evidence>
<protein>
    <recommendedName>
        <fullName evidence="2">histidine kinase</fullName>
        <ecNumber evidence="2">2.7.13.3</ecNumber>
    </recommendedName>
</protein>
<feature type="domain" description="Histidine kinase/HSP90-like ATPase" evidence="8">
    <location>
        <begin position="498"/>
        <end position="589"/>
    </location>
</feature>